<evidence type="ECO:0008006" key="3">
    <source>
        <dbReference type="Google" id="ProtNLM"/>
    </source>
</evidence>
<name>A0ABR0SX49_9HYPO</name>
<dbReference type="EMBL" id="JAVFKD010000002">
    <property type="protein sequence ID" value="KAK5996761.1"/>
    <property type="molecule type" value="Genomic_DNA"/>
</dbReference>
<evidence type="ECO:0000313" key="2">
    <source>
        <dbReference type="Proteomes" id="UP001338125"/>
    </source>
</evidence>
<gene>
    <name evidence="1" type="ORF">PT974_02102</name>
</gene>
<protein>
    <recommendedName>
        <fullName evidence="3">Protein kinase domain-containing protein</fullName>
    </recommendedName>
</protein>
<accession>A0ABR0SX49</accession>
<proteinExistence type="predicted"/>
<dbReference type="Gene3D" id="1.10.510.10">
    <property type="entry name" value="Transferase(Phosphotransferase) domain 1"/>
    <property type="match status" value="1"/>
</dbReference>
<reference evidence="1 2" key="1">
    <citation type="submission" date="2024-01" db="EMBL/GenBank/DDBJ databases">
        <title>Complete genome of Cladobotryum mycophilum ATHUM6906.</title>
        <authorList>
            <person name="Christinaki A.C."/>
            <person name="Myridakis A.I."/>
            <person name="Kouvelis V.N."/>
        </authorList>
    </citation>
    <scope>NUCLEOTIDE SEQUENCE [LARGE SCALE GENOMIC DNA]</scope>
    <source>
        <strain evidence="1 2">ATHUM6906</strain>
    </source>
</reference>
<comment type="caution">
    <text evidence="1">The sequence shown here is derived from an EMBL/GenBank/DDBJ whole genome shotgun (WGS) entry which is preliminary data.</text>
</comment>
<dbReference type="SUPFAM" id="SSF56112">
    <property type="entry name" value="Protein kinase-like (PK-like)"/>
    <property type="match status" value="1"/>
</dbReference>
<keyword evidence="2" id="KW-1185">Reference proteome</keyword>
<dbReference type="InterPro" id="IPR011009">
    <property type="entry name" value="Kinase-like_dom_sf"/>
</dbReference>
<dbReference type="Proteomes" id="UP001338125">
    <property type="component" value="Unassembled WGS sequence"/>
</dbReference>
<organism evidence="1 2">
    <name type="scientific">Cladobotryum mycophilum</name>
    <dbReference type="NCBI Taxonomy" id="491253"/>
    <lineage>
        <taxon>Eukaryota</taxon>
        <taxon>Fungi</taxon>
        <taxon>Dikarya</taxon>
        <taxon>Ascomycota</taxon>
        <taxon>Pezizomycotina</taxon>
        <taxon>Sordariomycetes</taxon>
        <taxon>Hypocreomycetidae</taxon>
        <taxon>Hypocreales</taxon>
        <taxon>Hypocreaceae</taxon>
        <taxon>Cladobotryum</taxon>
    </lineage>
</organism>
<sequence length="365" mass="40700">MEAESVDAQEPLPSYCMLDLAITGQTIHYAFMYNGKRFYVTISADKLQGRGGLLDEFAKFAMDLDDLDTMFQFEDWVLDALDGFISEVAPAAAASPEPELEARKKPITLLDFLGARRMRWSWTRIVDQPSLPDLKAAAAASGGSGKGCSNGSHILRSELPNVPCIYASELERIDDGPGLLEFSDVPKKVRRIGTDQVFFFKGGFKYHLREMQLLDQVNQRYDMFVPPFRTSRLVGLVLWDDDDDGDGSKSSSLMGFLLEYIGGDTLARRVVDAHTDLKMKWISEVEVTLRRLHEVGIIWGAVTPENVIINQDGHAVIVDLGVGYTPEYIKPEDQQTVRGDMLGLEHMRTELGLIDRSLYSAASGH</sequence>
<evidence type="ECO:0000313" key="1">
    <source>
        <dbReference type="EMBL" id="KAK5996761.1"/>
    </source>
</evidence>